<gene>
    <name evidence="2" type="ORF">Scep_024378</name>
</gene>
<proteinExistence type="predicted"/>
<reference evidence="2 3" key="1">
    <citation type="submission" date="2024-01" db="EMBL/GenBank/DDBJ databases">
        <title>Genome assemblies of Stephania.</title>
        <authorList>
            <person name="Yang L."/>
        </authorList>
    </citation>
    <scope>NUCLEOTIDE SEQUENCE [LARGE SCALE GENOMIC DNA]</scope>
    <source>
        <strain evidence="2">JXDWG</strain>
        <tissue evidence="2">Leaf</tissue>
    </source>
</reference>
<keyword evidence="3" id="KW-1185">Reference proteome</keyword>
<organism evidence="2 3">
    <name type="scientific">Stephania cephalantha</name>
    <dbReference type="NCBI Taxonomy" id="152367"/>
    <lineage>
        <taxon>Eukaryota</taxon>
        <taxon>Viridiplantae</taxon>
        <taxon>Streptophyta</taxon>
        <taxon>Embryophyta</taxon>
        <taxon>Tracheophyta</taxon>
        <taxon>Spermatophyta</taxon>
        <taxon>Magnoliopsida</taxon>
        <taxon>Ranunculales</taxon>
        <taxon>Menispermaceae</taxon>
        <taxon>Menispermoideae</taxon>
        <taxon>Cissampelideae</taxon>
        <taxon>Stephania</taxon>
    </lineage>
</organism>
<feature type="compositionally biased region" description="Basic residues" evidence="1">
    <location>
        <begin position="34"/>
        <end position="46"/>
    </location>
</feature>
<evidence type="ECO:0000313" key="3">
    <source>
        <dbReference type="Proteomes" id="UP001419268"/>
    </source>
</evidence>
<evidence type="ECO:0000313" key="2">
    <source>
        <dbReference type="EMBL" id="KAK9100948.1"/>
    </source>
</evidence>
<evidence type="ECO:0000256" key="1">
    <source>
        <dbReference type="SAM" id="MobiDB-lite"/>
    </source>
</evidence>
<accession>A0AAP0HTM2</accession>
<comment type="caution">
    <text evidence="2">The sequence shown here is derived from an EMBL/GenBank/DDBJ whole genome shotgun (WGS) entry which is preliminary data.</text>
</comment>
<protein>
    <submittedName>
        <fullName evidence="2">Uncharacterized protein</fullName>
    </submittedName>
</protein>
<sequence length="96" mass="11669">MDNNANMRKAINSRRREEDRLNRTLLTEEEKETKRARRRQRMKKNQLHPIVGRSFTFKVKLTDYNLDQRKHSFTIVEICDEESTNDNCHNEVFLLF</sequence>
<dbReference type="Proteomes" id="UP001419268">
    <property type="component" value="Unassembled WGS sequence"/>
</dbReference>
<dbReference type="EMBL" id="JBBNAG010000010">
    <property type="protein sequence ID" value="KAK9100948.1"/>
    <property type="molecule type" value="Genomic_DNA"/>
</dbReference>
<name>A0AAP0HTM2_9MAGN</name>
<feature type="region of interest" description="Disordered" evidence="1">
    <location>
        <begin position="1"/>
        <end position="47"/>
    </location>
</feature>
<dbReference type="AlphaFoldDB" id="A0AAP0HTM2"/>
<feature type="compositionally biased region" description="Basic and acidic residues" evidence="1">
    <location>
        <begin position="14"/>
        <end position="33"/>
    </location>
</feature>